<dbReference type="InterPro" id="IPR020846">
    <property type="entry name" value="MFS_dom"/>
</dbReference>
<feature type="transmembrane region" description="Helical" evidence="6">
    <location>
        <begin position="259"/>
        <end position="282"/>
    </location>
</feature>
<dbReference type="InterPro" id="IPR011701">
    <property type="entry name" value="MFS"/>
</dbReference>
<feature type="transmembrane region" description="Helical" evidence="6">
    <location>
        <begin position="160"/>
        <end position="181"/>
    </location>
</feature>
<evidence type="ECO:0000256" key="2">
    <source>
        <dbReference type="ARBA" id="ARBA00022475"/>
    </source>
</evidence>
<sequence length="455" mass="51112">MKKFKEKSTMQVIYLMAFVNSAIGSSMIPLLVKLSQQFWPNEPFHALDMGLVISVQAWSFAIMCLLIGPLSTYIRKKTIIIILNSLVGFGIILISLINQYPALIVGNILIGMGGGMGPIIQALISDAVAPEEKSNAYGKLAIAYTVGYAIGMLISSVTFLPWNILLALLGFVAFLNSILYLSFGKSFRLAENDAVLQKVMKNSKAKYEYKMNFESVKRIFKSKSNLLMIIEGFFSVIMFGIIDVAIIPFFQVKYAFIDTFYVVLLLGLLNLVGTLIGTRIFARISNKIGKRSYPKNFHGRIKAIIFAFSFLIFSLAFFFIVPFSSNIQSIPEFFTDPIMLLKFALILVFMATTSIFDINQPIVIEALNLPETRSTLYSTNRFIEAIGRGIGPVILGFFLQKFPGNYPIAISLSLLFVIPGIICWLFIYHYFEGDYQPILKTLNERKDEIEQKLSN</sequence>
<feature type="transmembrane region" description="Helical" evidence="6">
    <location>
        <begin position="343"/>
        <end position="364"/>
    </location>
</feature>
<evidence type="ECO:0000256" key="6">
    <source>
        <dbReference type="SAM" id="Phobius"/>
    </source>
</evidence>
<gene>
    <name evidence="8" type="ORF">NEF87_003754</name>
</gene>
<keyword evidence="4 6" id="KW-1133">Transmembrane helix</keyword>
<keyword evidence="2" id="KW-1003">Cell membrane</keyword>
<evidence type="ECO:0000313" key="9">
    <source>
        <dbReference type="Proteomes" id="UP001208689"/>
    </source>
</evidence>
<comment type="subcellular location">
    <subcellularLocation>
        <location evidence="1">Cell membrane</location>
        <topology evidence="1">Multi-pass membrane protein</topology>
    </subcellularLocation>
</comment>
<dbReference type="PROSITE" id="PS50850">
    <property type="entry name" value="MFS"/>
    <property type="match status" value="1"/>
</dbReference>
<feature type="transmembrane region" description="Helical" evidence="6">
    <location>
        <begin position="226"/>
        <end position="247"/>
    </location>
</feature>
<feature type="transmembrane region" description="Helical" evidence="6">
    <location>
        <begin position="136"/>
        <end position="154"/>
    </location>
</feature>
<feature type="transmembrane region" description="Helical" evidence="6">
    <location>
        <begin position="385"/>
        <end position="402"/>
    </location>
</feature>
<organism evidence="8 9">
    <name type="scientific">Candidatus Lokiarchaeum ossiferum</name>
    <dbReference type="NCBI Taxonomy" id="2951803"/>
    <lineage>
        <taxon>Archaea</taxon>
        <taxon>Promethearchaeati</taxon>
        <taxon>Promethearchaeota</taxon>
        <taxon>Promethearchaeia</taxon>
        <taxon>Promethearchaeales</taxon>
        <taxon>Promethearchaeaceae</taxon>
        <taxon>Candidatus Lokiarchaeum</taxon>
    </lineage>
</organism>
<dbReference type="Pfam" id="PF07690">
    <property type="entry name" value="MFS_1"/>
    <property type="match status" value="1"/>
</dbReference>
<name>A0ABY6HVB7_9ARCH</name>
<evidence type="ECO:0000256" key="5">
    <source>
        <dbReference type="ARBA" id="ARBA00023136"/>
    </source>
</evidence>
<evidence type="ECO:0000259" key="7">
    <source>
        <dbReference type="PROSITE" id="PS50850"/>
    </source>
</evidence>
<dbReference type="SUPFAM" id="SSF103473">
    <property type="entry name" value="MFS general substrate transporter"/>
    <property type="match status" value="1"/>
</dbReference>
<evidence type="ECO:0000256" key="4">
    <source>
        <dbReference type="ARBA" id="ARBA00022989"/>
    </source>
</evidence>
<feature type="transmembrane region" description="Helical" evidence="6">
    <location>
        <begin position="44"/>
        <end position="67"/>
    </location>
</feature>
<dbReference type="EMBL" id="CP104013">
    <property type="protein sequence ID" value="UYP47469.1"/>
    <property type="molecule type" value="Genomic_DNA"/>
</dbReference>
<accession>A0ABY6HVB7</accession>
<feature type="transmembrane region" description="Helical" evidence="6">
    <location>
        <begin position="12"/>
        <end position="32"/>
    </location>
</feature>
<proteinExistence type="predicted"/>
<dbReference type="Gene3D" id="1.20.1250.20">
    <property type="entry name" value="MFS general substrate transporter like domains"/>
    <property type="match status" value="1"/>
</dbReference>
<feature type="transmembrane region" description="Helical" evidence="6">
    <location>
        <begin position="103"/>
        <end position="124"/>
    </location>
</feature>
<dbReference type="Proteomes" id="UP001208689">
    <property type="component" value="Chromosome"/>
</dbReference>
<dbReference type="PANTHER" id="PTHR43124:SF3">
    <property type="entry name" value="CHLORAMPHENICOL EFFLUX PUMP RV0191"/>
    <property type="match status" value="1"/>
</dbReference>
<reference evidence="8" key="1">
    <citation type="submission" date="2022-09" db="EMBL/GenBank/DDBJ databases">
        <title>Actin cytoskeleton and complex cell architecture in an #Asgard archaeon.</title>
        <authorList>
            <person name="Ponce Toledo R.I."/>
            <person name="Schleper C."/>
            <person name="Rodrigues Oliveira T."/>
            <person name="Wollweber F."/>
            <person name="Xu J."/>
            <person name="Rittmann S."/>
            <person name="Klingl A."/>
            <person name="Pilhofer M."/>
        </authorList>
    </citation>
    <scope>NUCLEOTIDE SEQUENCE</scope>
    <source>
        <strain evidence="8">B-35</strain>
    </source>
</reference>
<evidence type="ECO:0000256" key="1">
    <source>
        <dbReference type="ARBA" id="ARBA00004651"/>
    </source>
</evidence>
<feature type="transmembrane region" description="Helical" evidence="6">
    <location>
        <begin position="408"/>
        <end position="431"/>
    </location>
</feature>
<protein>
    <recommendedName>
        <fullName evidence="7">Major facilitator superfamily (MFS) profile domain-containing protein</fullName>
    </recommendedName>
</protein>
<feature type="domain" description="Major facilitator superfamily (MFS) profile" evidence="7">
    <location>
        <begin position="9"/>
        <end position="431"/>
    </location>
</feature>
<feature type="transmembrane region" description="Helical" evidence="6">
    <location>
        <begin position="79"/>
        <end position="97"/>
    </location>
</feature>
<evidence type="ECO:0000256" key="3">
    <source>
        <dbReference type="ARBA" id="ARBA00022692"/>
    </source>
</evidence>
<dbReference type="InterPro" id="IPR036259">
    <property type="entry name" value="MFS_trans_sf"/>
</dbReference>
<evidence type="ECO:0000313" key="8">
    <source>
        <dbReference type="EMBL" id="UYP47469.1"/>
    </source>
</evidence>
<keyword evidence="9" id="KW-1185">Reference proteome</keyword>
<feature type="transmembrane region" description="Helical" evidence="6">
    <location>
        <begin position="303"/>
        <end position="323"/>
    </location>
</feature>
<dbReference type="PANTHER" id="PTHR43124">
    <property type="entry name" value="PURINE EFFLUX PUMP PBUE"/>
    <property type="match status" value="1"/>
</dbReference>
<dbReference type="InterPro" id="IPR050189">
    <property type="entry name" value="MFS_Efflux_Transporters"/>
</dbReference>
<keyword evidence="3 6" id="KW-0812">Transmembrane</keyword>
<keyword evidence="5 6" id="KW-0472">Membrane</keyword>